<dbReference type="PANTHER" id="PTHR43675:SF8">
    <property type="entry name" value="ARSENITE METHYLTRANSFERASE"/>
    <property type="match status" value="1"/>
</dbReference>
<dbReference type="Proteomes" id="UP000594688">
    <property type="component" value="Chromosome"/>
</dbReference>
<evidence type="ECO:0000256" key="3">
    <source>
        <dbReference type="ARBA" id="ARBA00034487"/>
    </source>
</evidence>
<evidence type="ECO:0000259" key="9">
    <source>
        <dbReference type="Pfam" id="PF13847"/>
    </source>
</evidence>
<keyword evidence="2" id="KW-0949">S-adenosyl-L-methionine</keyword>
<comment type="catalytic activity">
    <reaction evidence="8">
        <text>arsenic triglutathione + 3 [thioredoxin]-dithiol + 3 S-adenosyl-L-methionine = trimethylarsine + 3 [thioredoxin]-disulfide + 3 glutathione + 3 S-adenosyl-L-homocysteine + 3 H(+)</text>
        <dbReference type="Rhea" id="RHEA:69432"/>
        <dbReference type="Rhea" id="RHEA-COMP:10698"/>
        <dbReference type="Rhea" id="RHEA-COMP:10700"/>
        <dbReference type="ChEBI" id="CHEBI:15378"/>
        <dbReference type="ChEBI" id="CHEBI:27130"/>
        <dbReference type="ChEBI" id="CHEBI:29950"/>
        <dbReference type="ChEBI" id="CHEBI:50058"/>
        <dbReference type="ChEBI" id="CHEBI:57856"/>
        <dbReference type="ChEBI" id="CHEBI:57925"/>
        <dbReference type="ChEBI" id="CHEBI:59789"/>
        <dbReference type="ChEBI" id="CHEBI:183640"/>
        <dbReference type="EC" id="2.1.1.137"/>
    </reaction>
</comment>
<dbReference type="KEGG" id="nli:G3M70_10495"/>
<evidence type="ECO:0000256" key="5">
    <source>
        <dbReference type="ARBA" id="ARBA00034545"/>
    </source>
</evidence>
<evidence type="ECO:0000256" key="6">
    <source>
        <dbReference type="ARBA" id="ARBA00047941"/>
    </source>
</evidence>
<accession>A0A7T0BWJ9</accession>
<evidence type="ECO:0000313" key="11">
    <source>
        <dbReference type="Proteomes" id="UP000594688"/>
    </source>
</evidence>
<keyword evidence="1 10" id="KW-0808">Transferase</keyword>
<dbReference type="AlphaFoldDB" id="A0A7T0BWJ9"/>
<sequence length="326" mass="35737">MNDRSSANQAATQQGVSRNEVRDFYAKAAVASQESLCCPVKYDTGDLSHIPEEVLSISYGCGSPVSRASITSGETLVDLGSGGGIDCFIAAKVVGAEGRVIGIDMTDEMLDKARHHSKEVASNLGYSNVEFHQGFLEAIPVDDTTANVVTSNCVVNLSTEKQEVFREIKRILKPGGRFVISDIISDQPVPETMRTNKELWGECISGALTLEEFLDYARKAEFHGFRVVKDYLWKEVEGIKFYSYILEGFKPDPLADPSCCKEFFAVYGGPFNKIEVAGQEYQVGVPTEVDDSTGHLLSQPPYRDHFSIIDPDNENFEPEAGDSCCG</sequence>
<comment type="catalytic activity">
    <reaction evidence="7">
        <text>arsenic triglutathione + 2 [thioredoxin]-dithiol + 2 S-adenosyl-L-methionine + H2O = dimethylarsinous acid + 2 [thioredoxin]-disulfide + 3 glutathione + 2 S-adenosyl-L-homocysteine + 2 H(+)</text>
        <dbReference type="Rhea" id="RHEA:69464"/>
        <dbReference type="Rhea" id="RHEA-COMP:10698"/>
        <dbReference type="Rhea" id="RHEA-COMP:10700"/>
        <dbReference type="ChEBI" id="CHEBI:15377"/>
        <dbReference type="ChEBI" id="CHEBI:15378"/>
        <dbReference type="ChEBI" id="CHEBI:23808"/>
        <dbReference type="ChEBI" id="CHEBI:29950"/>
        <dbReference type="ChEBI" id="CHEBI:50058"/>
        <dbReference type="ChEBI" id="CHEBI:57856"/>
        <dbReference type="ChEBI" id="CHEBI:57925"/>
        <dbReference type="ChEBI" id="CHEBI:59789"/>
        <dbReference type="ChEBI" id="CHEBI:183640"/>
        <dbReference type="EC" id="2.1.1.137"/>
    </reaction>
</comment>
<dbReference type="EMBL" id="CP048685">
    <property type="protein sequence ID" value="QPJ62276.1"/>
    <property type="molecule type" value="Genomic_DNA"/>
</dbReference>
<evidence type="ECO:0000256" key="1">
    <source>
        <dbReference type="ARBA" id="ARBA00022679"/>
    </source>
</evidence>
<evidence type="ECO:0000256" key="4">
    <source>
        <dbReference type="ARBA" id="ARBA00034521"/>
    </source>
</evidence>
<gene>
    <name evidence="10" type="ORF">G3M70_10495</name>
</gene>
<organism evidence="10 11">
    <name type="scientific">Candidatus Nitronauta litoralis</name>
    <dbReference type="NCBI Taxonomy" id="2705533"/>
    <lineage>
        <taxon>Bacteria</taxon>
        <taxon>Pseudomonadati</taxon>
        <taxon>Nitrospinota/Tectimicrobiota group</taxon>
        <taxon>Nitrospinota</taxon>
        <taxon>Nitrospinia</taxon>
        <taxon>Nitrospinales</taxon>
        <taxon>Nitrospinaceae</taxon>
        <taxon>Candidatus Nitronauta</taxon>
    </lineage>
</organism>
<feature type="domain" description="Methyltransferase" evidence="9">
    <location>
        <begin position="71"/>
        <end position="218"/>
    </location>
</feature>
<dbReference type="InterPro" id="IPR029063">
    <property type="entry name" value="SAM-dependent_MTases_sf"/>
</dbReference>
<evidence type="ECO:0000313" key="10">
    <source>
        <dbReference type="EMBL" id="QPJ62276.1"/>
    </source>
</evidence>
<name>A0A7T0BWJ9_9BACT</name>
<dbReference type="InterPro" id="IPR026669">
    <property type="entry name" value="Arsenite_MeTrfase-like"/>
</dbReference>
<dbReference type="Pfam" id="PF13847">
    <property type="entry name" value="Methyltransf_31"/>
    <property type="match status" value="1"/>
</dbReference>
<keyword evidence="10" id="KW-0489">Methyltransferase</keyword>
<dbReference type="EC" id="2.1.1.137" evidence="4"/>
<dbReference type="SUPFAM" id="SSF53335">
    <property type="entry name" value="S-adenosyl-L-methionine-dependent methyltransferases"/>
    <property type="match status" value="1"/>
</dbReference>
<comment type="similarity">
    <text evidence="3">Belongs to the methyltransferase superfamily. Arsenite methyltransferase family.</text>
</comment>
<dbReference type="GO" id="GO:0032259">
    <property type="term" value="P:methylation"/>
    <property type="evidence" value="ECO:0007669"/>
    <property type="project" value="UniProtKB-KW"/>
</dbReference>
<dbReference type="CDD" id="cd02440">
    <property type="entry name" value="AdoMet_MTases"/>
    <property type="match status" value="1"/>
</dbReference>
<reference evidence="10 11" key="1">
    <citation type="submission" date="2020-02" db="EMBL/GenBank/DDBJ databases">
        <title>Genomic and physiological characterization of two novel Nitrospinaceae genera.</title>
        <authorList>
            <person name="Mueller A.J."/>
            <person name="Jung M.-Y."/>
            <person name="Strachan C.R."/>
            <person name="Herbold C.W."/>
            <person name="Kirkegaard R.H."/>
            <person name="Daims H."/>
        </authorList>
    </citation>
    <scope>NUCLEOTIDE SEQUENCE [LARGE SCALE GENOMIC DNA]</scope>
    <source>
        <strain evidence="10">EB</strain>
    </source>
</reference>
<proteinExistence type="inferred from homology"/>
<dbReference type="InterPro" id="IPR025714">
    <property type="entry name" value="Methyltranfer_dom"/>
</dbReference>
<comment type="catalytic activity">
    <reaction evidence="6">
        <text>arsenic triglutathione + [thioredoxin]-dithiol + S-adenosyl-L-methionine + 2 H2O = methylarsonous acid + [thioredoxin]-disulfide + 3 glutathione + S-adenosyl-L-homocysteine + H(+)</text>
        <dbReference type="Rhea" id="RHEA:69460"/>
        <dbReference type="Rhea" id="RHEA-COMP:10698"/>
        <dbReference type="Rhea" id="RHEA-COMP:10700"/>
        <dbReference type="ChEBI" id="CHEBI:15377"/>
        <dbReference type="ChEBI" id="CHEBI:15378"/>
        <dbReference type="ChEBI" id="CHEBI:17826"/>
        <dbReference type="ChEBI" id="CHEBI:29950"/>
        <dbReference type="ChEBI" id="CHEBI:50058"/>
        <dbReference type="ChEBI" id="CHEBI:57856"/>
        <dbReference type="ChEBI" id="CHEBI:57925"/>
        <dbReference type="ChEBI" id="CHEBI:59789"/>
        <dbReference type="ChEBI" id="CHEBI:183640"/>
        <dbReference type="EC" id="2.1.1.137"/>
    </reaction>
</comment>
<evidence type="ECO:0000256" key="8">
    <source>
        <dbReference type="ARBA" id="ARBA00048428"/>
    </source>
</evidence>
<evidence type="ECO:0000256" key="7">
    <source>
        <dbReference type="ARBA" id="ARBA00047943"/>
    </source>
</evidence>
<dbReference type="Gene3D" id="3.40.50.150">
    <property type="entry name" value="Vaccinia Virus protein VP39"/>
    <property type="match status" value="1"/>
</dbReference>
<dbReference type="PANTHER" id="PTHR43675">
    <property type="entry name" value="ARSENITE METHYLTRANSFERASE"/>
    <property type="match status" value="1"/>
</dbReference>
<protein>
    <recommendedName>
        <fullName evidence="5">Arsenite methyltransferase</fullName>
        <ecNumber evidence="4">2.1.1.137</ecNumber>
    </recommendedName>
</protein>
<dbReference type="GO" id="GO:0030791">
    <property type="term" value="F:arsenite methyltransferase activity"/>
    <property type="evidence" value="ECO:0007669"/>
    <property type="project" value="UniProtKB-EC"/>
</dbReference>
<evidence type="ECO:0000256" key="2">
    <source>
        <dbReference type="ARBA" id="ARBA00022691"/>
    </source>
</evidence>